<comment type="subcellular location">
    <subcellularLocation>
        <location evidence="2">Cell membrane</location>
        <topology evidence="2">Multi-pass membrane protein</topology>
    </subcellularLocation>
</comment>
<evidence type="ECO:0000256" key="10">
    <source>
        <dbReference type="ARBA" id="ARBA00023136"/>
    </source>
</evidence>
<dbReference type="InterPro" id="IPR005467">
    <property type="entry name" value="His_kinase_dom"/>
</dbReference>
<keyword evidence="9" id="KW-0902">Two-component regulatory system</keyword>
<evidence type="ECO:0000256" key="5">
    <source>
        <dbReference type="ARBA" id="ARBA00022679"/>
    </source>
</evidence>
<reference evidence="14 15" key="1">
    <citation type="submission" date="2022-08" db="EMBL/GenBank/DDBJ databases">
        <title>Aerococcaceae sp. nov isolated from spoiled eye mask.</title>
        <authorList>
            <person name="Zhou G."/>
            <person name="Xie X.-B."/>
            <person name="Shi Q.-S."/>
            <person name="Wang Y.-S."/>
            <person name="Wen X."/>
            <person name="Peng H."/>
            <person name="Yang X.-J."/>
            <person name="Tao H.-B."/>
            <person name="Huang X.-M."/>
        </authorList>
    </citation>
    <scope>NUCLEOTIDE SEQUENCE [LARGE SCALE GENOMIC DNA]</scope>
    <source>
        <strain evidence="15">DM20194951</strain>
    </source>
</reference>
<evidence type="ECO:0000259" key="13">
    <source>
        <dbReference type="PROSITE" id="PS50109"/>
    </source>
</evidence>
<dbReference type="InterPro" id="IPR050351">
    <property type="entry name" value="BphY/WalK/GraS-like"/>
</dbReference>
<evidence type="ECO:0000256" key="2">
    <source>
        <dbReference type="ARBA" id="ARBA00004651"/>
    </source>
</evidence>
<dbReference type="PANTHER" id="PTHR45453">
    <property type="entry name" value="PHOSPHATE REGULON SENSOR PROTEIN PHOR"/>
    <property type="match status" value="1"/>
</dbReference>
<dbReference type="InterPro" id="IPR003594">
    <property type="entry name" value="HATPase_dom"/>
</dbReference>
<evidence type="ECO:0000256" key="1">
    <source>
        <dbReference type="ARBA" id="ARBA00000085"/>
    </source>
</evidence>
<dbReference type="RefSeq" id="WP_313793287.1">
    <property type="nucleotide sequence ID" value="NZ_CP102453.1"/>
</dbReference>
<evidence type="ECO:0000256" key="7">
    <source>
        <dbReference type="ARBA" id="ARBA00022777"/>
    </source>
</evidence>
<dbReference type="EC" id="2.7.13.3" evidence="3"/>
<keyword evidence="8 12" id="KW-1133">Transmembrane helix</keyword>
<comment type="catalytic activity">
    <reaction evidence="1">
        <text>ATP + protein L-histidine = ADP + protein N-phospho-L-histidine.</text>
        <dbReference type="EC" id="2.7.13.3"/>
    </reaction>
</comment>
<evidence type="ECO:0000256" key="8">
    <source>
        <dbReference type="ARBA" id="ARBA00022989"/>
    </source>
</evidence>
<keyword evidence="7 14" id="KW-0418">Kinase</keyword>
<feature type="transmembrane region" description="Helical" evidence="12">
    <location>
        <begin position="12"/>
        <end position="30"/>
    </location>
</feature>
<dbReference type="Pfam" id="PF02518">
    <property type="entry name" value="HATPase_c"/>
    <property type="match status" value="1"/>
</dbReference>
<feature type="transmembrane region" description="Helical" evidence="12">
    <location>
        <begin position="36"/>
        <end position="54"/>
    </location>
</feature>
<feature type="domain" description="Histidine kinase" evidence="13">
    <location>
        <begin position="96"/>
        <end position="296"/>
    </location>
</feature>
<evidence type="ECO:0000313" key="15">
    <source>
        <dbReference type="Proteomes" id="UP001315967"/>
    </source>
</evidence>
<dbReference type="PANTHER" id="PTHR45453:SF2">
    <property type="entry name" value="HISTIDINE KINASE"/>
    <property type="match status" value="1"/>
</dbReference>
<evidence type="ECO:0000256" key="3">
    <source>
        <dbReference type="ARBA" id="ARBA00012438"/>
    </source>
</evidence>
<sequence>MIRSFLRQEGAVILTFIFTLLIIWGIFALFSLPMDVFAVLFWLLIIVDGLYLLYKAIIFKQQQSLTQQLEEMQEQLQEIKTKNQAKQSEIEEYFLMWVHQIKTPITAAQLILKNPDNRSHTQLKSELLAIENYTNMALNYLKLTNPSTDMVVSKHQIDAMIAPLIRKYSIEFIEHKITLHYQPIEDYVITEANLSSVMIEQILNNALKYAKQKAIWIQFDSQTYQLTITDNGKGIRPEDLPKIFDKGYAGFNGLLNEKSSGLGLYLVQLIANRLDQATTVHSELGEGTTFTIQFHP</sequence>
<dbReference type="PROSITE" id="PS50109">
    <property type="entry name" value="HIS_KIN"/>
    <property type="match status" value="1"/>
</dbReference>
<dbReference type="SMART" id="SM00387">
    <property type="entry name" value="HATPase_c"/>
    <property type="match status" value="1"/>
</dbReference>
<keyword evidence="10 12" id="KW-0472">Membrane</keyword>
<organism evidence="14 15">
    <name type="scientific">Fundicoccus culcitae</name>
    <dbReference type="NCBI Taxonomy" id="2969821"/>
    <lineage>
        <taxon>Bacteria</taxon>
        <taxon>Bacillati</taxon>
        <taxon>Bacillota</taxon>
        <taxon>Bacilli</taxon>
        <taxon>Lactobacillales</taxon>
        <taxon>Aerococcaceae</taxon>
        <taxon>Fundicoccus</taxon>
    </lineage>
</organism>
<evidence type="ECO:0000256" key="9">
    <source>
        <dbReference type="ARBA" id="ARBA00023012"/>
    </source>
</evidence>
<keyword evidence="4" id="KW-1003">Cell membrane</keyword>
<keyword evidence="11" id="KW-0175">Coiled coil</keyword>
<evidence type="ECO:0000256" key="12">
    <source>
        <dbReference type="SAM" id="Phobius"/>
    </source>
</evidence>
<keyword evidence="6 12" id="KW-0812">Transmembrane</keyword>
<evidence type="ECO:0000256" key="4">
    <source>
        <dbReference type="ARBA" id="ARBA00022475"/>
    </source>
</evidence>
<dbReference type="SUPFAM" id="SSF55874">
    <property type="entry name" value="ATPase domain of HSP90 chaperone/DNA topoisomerase II/histidine kinase"/>
    <property type="match status" value="1"/>
</dbReference>
<keyword evidence="15" id="KW-1185">Reference proteome</keyword>
<keyword evidence="5" id="KW-0808">Transferase</keyword>
<dbReference type="PRINTS" id="PR00344">
    <property type="entry name" value="BCTRLSENSOR"/>
</dbReference>
<protein>
    <recommendedName>
        <fullName evidence="3">histidine kinase</fullName>
        <ecNumber evidence="3">2.7.13.3</ecNumber>
    </recommendedName>
</protein>
<accession>A0ABY5P513</accession>
<dbReference type="Gene3D" id="3.30.565.10">
    <property type="entry name" value="Histidine kinase-like ATPase, C-terminal domain"/>
    <property type="match status" value="1"/>
</dbReference>
<dbReference type="InterPro" id="IPR036890">
    <property type="entry name" value="HATPase_C_sf"/>
</dbReference>
<feature type="coiled-coil region" evidence="11">
    <location>
        <begin position="55"/>
        <end position="92"/>
    </location>
</feature>
<dbReference type="GO" id="GO:0016301">
    <property type="term" value="F:kinase activity"/>
    <property type="evidence" value="ECO:0007669"/>
    <property type="project" value="UniProtKB-KW"/>
</dbReference>
<evidence type="ECO:0000256" key="11">
    <source>
        <dbReference type="SAM" id="Coils"/>
    </source>
</evidence>
<proteinExistence type="predicted"/>
<gene>
    <name evidence="14" type="ORF">NRE15_12970</name>
</gene>
<dbReference type="InterPro" id="IPR004358">
    <property type="entry name" value="Sig_transdc_His_kin-like_C"/>
</dbReference>
<dbReference type="EMBL" id="CP102453">
    <property type="protein sequence ID" value="UUX33784.1"/>
    <property type="molecule type" value="Genomic_DNA"/>
</dbReference>
<evidence type="ECO:0000313" key="14">
    <source>
        <dbReference type="EMBL" id="UUX33784.1"/>
    </source>
</evidence>
<name>A0ABY5P513_9LACT</name>
<dbReference type="Proteomes" id="UP001315967">
    <property type="component" value="Chromosome"/>
</dbReference>
<evidence type="ECO:0000256" key="6">
    <source>
        <dbReference type="ARBA" id="ARBA00022692"/>
    </source>
</evidence>